<sequence>MKRRCQVCGKLFEVPFWSEEAEREKSGKPPAVFICESCQERIQAELQKQKSEE</sequence>
<accession>A0A6F8ZFK5</accession>
<reference evidence="1 2" key="1">
    <citation type="submission" date="2020-02" db="EMBL/GenBank/DDBJ databases">
        <authorList>
            <person name="Hogendoorn C."/>
        </authorList>
    </citation>
    <scope>NUCLEOTIDE SEQUENCE [LARGE SCALE GENOMIC DNA]</scope>
    <source>
        <strain evidence="1">R501</strain>
    </source>
</reference>
<dbReference type="Proteomes" id="UP000503399">
    <property type="component" value="Chromosome"/>
</dbReference>
<dbReference type="AlphaFoldDB" id="A0A6F8ZFK5"/>
<protein>
    <recommendedName>
        <fullName evidence="3">DUF2197 domain-containing protein</fullName>
    </recommendedName>
</protein>
<organism evidence="1 2">
    <name type="scientific">Candidatus Hydrogenisulfobacillus filiaventi</name>
    <dbReference type="NCBI Taxonomy" id="2707344"/>
    <lineage>
        <taxon>Bacteria</taxon>
        <taxon>Bacillati</taxon>
        <taxon>Bacillota</taxon>
        <taxon>Clostridia</taxon>
        <taxon>Eubacteriales</taxon>
        <taxon>Clostridiales Family XVII. Incertae Sedis</taxon>
        <taxon>Candidatus Hydrogenisulfobacillus</taxon>
    </lineage>
</organism>
<evidence type="ECO:0008006" key="3">
    <source>
        <dbReference type="Google" id="ProtNLM"/>
    </source>
</evidence>
<proteinExistence type="predicted"/>
<evidence type="ECO:0000313" key="2">
    <source>
        <dbReference type="Proteomes" id="UP000503399"/>
    </source>
</evidence>
<name>A0A6F8ZFK5_9FIRM</name>
<dbReference type="Pfam" id="PF09963">
    <property type="entry name" value="DUF2197"/>
    <property type="match status" value="1"/>
</dbReference>
<evidence type="ECO:0000313" key="1">
    <source>
        <dbReference type="EMBL" id="CAB1128714.1"/>
    </source>
</evidence>
<dbReference type="KEGG" id="hfv:R50_1208"/>
<keyword evidence="2" id="KW-1185">Reference proteome</keyword>
<dbReference type="InterPro" id="IPR019241">
    <property type="entry name" value="DUF2197"/>
</dbReference>
<gene>
    <name evidence="1" type="ORF">R50_1208</name>
</gene>
<dbReference type="EMBL" id="LR778114">
    <property type="protein sequence ID" value="CAB1128714.1"/>
    <property type="molecule type" value="Genomic_DNA"/>
</dbReference>